<dbReference type="RefSeq" id="WP_012383052.1">
    <property type="nucleotide sequence ID" value="NC_010581.1"/>
</dbReference>
<dbReference type="SUPFAM" id="SSF54909">
    <property type="entry name" value="Dimeric alpha+beta barrel"/>
    <property type="match status" value="1"/>
</dbReference>
<dbReference type="KEGG" id="bid:Bind_0035"/>
<dbReference type="Gene3D" id="3.30.70.100">
    <property type="match status" value="1"/>
</dbReference>
<dbReference type="InterPro" id="IPR011008">
    <property type="entry name" value="Dimeric_a/b-barrel"/>
</dbReference>
<keyword evidence="2" id="KW-1185">Reference proteome</keyword>
<dbReference type="HOGENOM" id="CLU_131535_0_0_5"/>
<dbReference type="EMBL" id="CP001016">
    <property type="protein sequence ID" value="ACB93694.1"/>
    <property type="molecule type" value="Genomic_DNA"/>
</dbReference>
<evidence type="ECO:0000313" key="2">
    <source>
        <dbReference type="Proteomes" id="UP000001695"/>
    </source>
</evidence>
<dbReference type="OrthoDB" id="8909581at2"/>
<evidence type="ECO:0000313" key="1">
    <source>
        <dbReference type="EMBL" id="ACB93694.1"/>
    </source>
</evidence>
<reference evidence="2" key="1">
    <citation type="submission" date="2008-03" db="EMBL/GenBank/DDBJ databases">
        <title>Complete sequence of chromosome of Beijerinckia indica subsp. indica ATCC 9039.</title>
        <authorList>
            <consortium name="US DOE Joint Genome Institute"/>
            <person name="Copeland A."/>
            <person name="Lucas S."/>
            <person name="Lapidus A."/>
            <person name="Glavina del Rio T."/>
            <person name="Dalin E."/>
            <person name="Tice H."/>
            <person name="Bruce D."/>
            <person name="Goodwin L."/>
            <person name="Pitluck S."/>
            <person name="LaButti K."/>
            <person name="Schmutz J."/>
            <person name="Larimer F."/>
            <person name="Land M."/>
            <person name="Hauser L."/>
            <person name="Kyrpides N."/>
            <person name="Mikhailova N."/>
            <person name="Dunfield P.F."/>
            <person name="Dedysh S.N."/>
            <person name="Liesack W."/>
            <person name="Saw J.H."/>
            <person name="Alam M."/>
            <person name="Chen Y."/>
            <person name="Murrell J.C."/>
            <person name="Richardson P."/>
        </authorList>
    </citation>
    <scope>NUCLEOTIDE SEQUENCE [LARGE SCALE GENOMIC DNA]</scope>
    <source>
        <strain evidence="2">ATCC 9039 / DSM 1715 / NCIMB 8712</strain>
    </source>
</reference>
<dbReference type="eggNOG" id="COG5470">
    <property type="taxonomic scope" value="Bacteria"/>
</dbReference>
<reference evidence="1 2" key="2">
    <citation type="journal article" date="2010" name="J. Bacteriol.">
        <title>Complete genome sequence of Beijerinckia indica subsp. indica.</title>
        <authorList>
            <person name="Tamas I."/>
            <person name="Dedysh S.N."/>
            <person name="Liesack W."/>
            <person name="Stott M.B."/>
            <person name="Alam M."/>
            <person name="Murrell J.C."/>
            <person name="Dunfield P.F."/>
        </authorList>
    </citation>
    <scope>NUCLEOTIDE SEQUENCE [LARGE SCALE GENOMIC DNA]</scope>
    <source>
        <strain evidence="2">ATCC 9039 / DSM 1715 / NCIMB 8712</strain>
    </source>
</reference>
<proteinExistence type="predicted"/>
<dbReference type="STRING" id="395963.Bind_0035"/>
<dbReference type="PANTHER" id="PTHR40257">
    <property type="match status" value="1"/>
</dbReference>
<dbReference type="AlphaFoldDB" id="B2IAZ4"/>
<organism evidence="1 2">
    <name type="scientific">Beijerinckia indica subsp. indica (strain ATCC 9039 / DSM 1715 / NCIMB 8712)</name>
    <dbReference type="NCBI Taxonomy" id="395963"/>
    <lineage>
        <taxon>Bacteria</taxon>
        <taxon>Pseudomonadati</taxon>
        <taxon>Pseudomonadota</taxon>
        <taxon>Alphaproteobacteria</taxon>
        <taxon>Hyphomicrobiales</taxon>
        <taxon>Beijerinckiaceae</taxon>
        <taxon>Beijerinckia</taxon>
    </lineage>
</organism>
<sequence>MSRSEPLSYIEPTQEAGRLFMQRGLTGPIAMLNLLKFRDAADYSAHPELAPAMPISGAEAFNRYVRHTLPYLRETGGDVLFLGAGGGFLIGPADERWDMAMLVRQASVASFLSFAGNEGYLVGLGHRAAAIEDSRLLPLSELRLPLSPNGTSS</sequence>
<accession>B2IAZ4</accession>
<dbReference type="PANTHER" id="PTHR40257:SF1">
    <property type="entry name" value="DUF1330 DOMAIN-CONTAINING PROTEIN"/>
    <property type="match status" value="1"/>
</dbReference>
<dbReference type="Proteomes" id="UP000001695">
    <property type="component" value="Chromosome"/>
</dbReference>
<name>B2IAZ4_BEII9</name>
<protein>
    <submittedName>
        <fullName evidence="1">Conserved hypothetical secreted protein</fullName>
    </submittedName>
</protein>
<gene>
    <name evidence="1" type="ordered locus">Bind_0035</name>
</gene>